<proteinExistence type="inferred from homology"/>
<dbReference type="Pfam" id="PF00135">
    <property type="entry name" value="COesterase"/>
    <property type="match status" value="1"/>
</dbReference>
<dbReference type="RefSeq" id="XP_012939630.1">
    <property type="nucleotide sequence ID" value="XM_013084176.1"/>
</dbReference>
<dbReference type="Gene3D" id="3.40.50.1820">
    <property type="entry name" value="alpha/beta hydrolase"/>
    <property type="match status" value="1"/>
</dbReference>
<keyword evidence="2 4" id="KW-0732">Signal</keyword>
<evidence type="ECO:0000256" key="2">
    <source>
        <dbReference type="ARBA" id="ARBA00022729"/>
    </source>
</evidence>
<feature type="chain" id="PRO_5044955425" description="Carboxylic ester hydrolase" evidence="4">
    <location>
        <begin position="20"/>
        <end position="601"/>
    </location>
</feature>
<name>A0ABM1A2P2_APLCA</name>
<feature type="compositionally biased region" description="Pro residues" evidence="5">
    <location>
        <begin position="504"/>
        <end position="515"/>
    </location>
</feature>
<dbReference type="GeneID" id="101860465"/>
<dbReference type="InterPro" id="IPR002018">
    <property type="entry name" value="CarbesteraseB"/>
</dbReference>
<gene>
    <name evidence="8" type="primary">LOC101860465</name>
</gene>
<dbReference type="PROSITE" id="PS00122">
    <property type="entry name" value="CARBOXYLESTERASE_B_1"/>
    <property type="match status" value="1"/>
</dbReference>
<evidence type="ECO:0000256" key="5">
    <source>
        <dbReference type="SAM" id="MobiDB-lite"/>
    </source>
</evidence>
<accession>A0ABM1A2P2</accession>
<organism evidence="7 8">
    <name type="scientific">Aplysia californica</name>
    <name type="common">California sea hare</name>
    <dbReference type="NCBI Taxonomy" id="6500"/>
    <lineage>
        <taxon>Eukaryota</taxon>
        <taxon>Metazoa</taxon>
        <taxon>Spiralia</taxon>
        <taxon>Lophotrochozoa</taxon>
        <taxon>Mollusca</taxon>
        <taxon>Gastropoda</taxon>
        <taxon>Heterobranchia</taxon>
        <taxon>Euthyneura</taxon>
        <taxon>Tectipleura</taxon>
        <taxon>Aplysiida</taxon>
        <taxon>Aplysioidea</taxon>
        <taxon>Aplysiidae</taxon>
        <taxon>Aplysia</taxon>
    </lineage>
</organism>
<protein>
    <recommendedName>
        <fullName evidence="4">Carboxylic ester hydrolase</fullName>
        <ecNumber evidence="4">3.1.1.-</ecNumber>
    </recommendedName>
</protein>
<dbReference type="Proteomes" id="UP000694888">
    <property type="component" value="Unplaced"/>
</dbReference>
<feature type="domain" description="Carboxylesterase type B" evidence="6">
    <location>
        <begin position="31"/>
        <end position="514"/>
    </location>
</feature>
<feature type="signal peptide" evidence="4">
    <location>
        <begin position="1"/>
        <end position="19"/>
    </location>
</feature>
<evidence type="ECO:0000256" key="1">
    <source>
        <dbReference type="ARBA" id="ARBA00005964"/>
    </source>
</evidence>
<evidence type="ECO:0000313" key="7">
    <source>
        <dbReference type="Proteomes" id="UP000694888"/>
    </source>
</evidence>
<sequence length="601" mass="66618">MNVFLFLVVVVGGVSGVLGAPFEKNTEPQYTTVTTLYGAVRGVRQQISPGKALDIFLGIPYAKPPVGQLRFARPQFPAPWKDTRDALKFGAQCAQRPLTSSPQADLPYSEDCLYLNIYAPRFNTSTVKLPVLFWIHGGGYFGGTGALYNGTELALRGVIVVTINYRLDLFGFLSTADSVIPGNFGMLDQVLAMEWVRDNIAAFGGDPNDVTLAGESAGASSVSLHLLSPLSRGKFHKAIMESGVSLCPWAWNHSNVTYYAPKPMANTLGLGVGCSHEDSHELLSCLRRIETDYLVNTSIGLQKTLRDAMVWVPVVETTFGFLPNTPEILLQKGLIADVPTIRGYNKNELALSVKDPEDQGYSIEKFGELLILSAYFFFQKDIVATVAEIELVYRRNQTSAKGRRSDYERLMSDYYMIAPISYEAQLHSKLQKRSKSYLYEFAHRPTFTSLAPWQGVVHTDELAFVFGLPRGPSQLAFNTTDPGDIKVADIMVTMWTNFVKTGNPTPPPPPLPPTPEQSHKEDVIISHYAEGELKELQRGERGRHLGAKPSQISDVIDFVWPALNDAYDSVLEINTATAPGKYLRVDAEQLWMVRIPRIQNK</sequence>
<feature type="region of interest" description="Disordered" evidence="5">
    <location>
        <begin position="501"/>
        <end position="520"/>
    </location>
</feature>
<dbReference type="InterPro" id="IPR019826">
    <property type="entry name" value="Carboxylesterase_B_AS"/>
</dbReference>
<dbReference type="EC" id="3.1.1.-" evidence="4"/>
<evidence type="ECO:0000313" key="8">
    <source>
        <dbReference type="RefSeq" id="XP_012939630.1"/>
    </source>
</evidence>
<dbReference type="InterPro" id="IPR019819">
    <property type="entry name" value="Carboxylesterase_B_CS"/>
</dbReference>
<reference evidence="8" key="1">
    <citation type="submission" date="2025-08" db="UniProtKB">
        <authorList>
            <consortium name="RefSeq"/>
        </authorList>
    </citation>
    <scope>IDENTIFICATION</scope>
</reference>
<evidence type="ECO:0000256" key="3">
    <source>
        <dbReference type="ARBA" id="ARBA00022801"/>
    </source>
</evidence>
<dbReference type="InterPro" id="IPR029058">
    <property type="entry name" value="AB_hydrolase_fold"/>
</dbReference>
<comment type="similarity">
    <text evidence="1 4">Belongs to the type-B carboxylesterase/lipase family.</text>
</comment>
<dbReference type="InterPro" id="IPR051093">
    <property type="entry name" value="Neuroligin/BSAL"/>
</dbReference>
<evidence type="ECO:0000256" key="4">
    <source>
        <dbReference type="RuleBase" id="RU361235"/>
    </source>
</evidence>
<evidence type="ECO:0000259" key="6">
    <source>
        <dbReference type="Pfam" id="PF00135"/>
    </source>
</evidence>
<keyword evidence="3 4" id="KW-0378">Hydrolase</keyword>
<dbReference type="SUPFAM" id="SSF53474">
    <property type="entry name" value="alpha/beta-Hydrolases"/>
    <property type="match status" value="1"/>
</dbReference>
<dbReference type="PANTHER" id="PTHR43903">
    <property type="entry name" value="NEUROLIGIN"/>
    <property type="match status" value="1"/>
</dbReference>
<dbReference type="PROSITE" id="PS00941">
    <property type="entry name" value="CARBOXYLESTERASE_B_2"/>
    <property type="match status" value="1"/>
</dbReference>
<keyword evidence="7" id="KW-1185">Reference proteome</keyword>